<evidence type="ECO:0000313" key="2">
    <source>
        <dbReference type="Proteomes" id="UP000537260"/>
    </source>
</evidence>
<dbReference type="RefSeq" id="WP_179580334.1">
    <property type="nucleotide sequence ID" value="NZ_JACCFM010000001.1"/>
</dbReference>
<organism evidence="1 2">
    <name type="scientific">Glaciibacter psychrotolerans</name>
    <dbReference type="NCBI Taxonomy" id="670054"/>
    <lineage>
        <taxon>Bacteria</taxon>
        <taxon>Bacillati</taxon>
        <taxon>Actinomycetota</taxon>
        <taxon>Actinomycetes</taxon>
        <taxon>Micrococcales</taxon>
        <taxon>Microbacteriaceae</taxon>
        <taxon>Glaciibacter</taxon>
    </lineage>
</organism>
<reference evidence="1 2" key="1">
    <citation type="submission" date="2020-07" db="EMBL/GenBank/DDBJ databases">
        <title>Sequencing the genomes of 1000 actinobacteria strains.</title>
        <authorList>
            <person name="Klenk H.-P."/>
        </authorList>
    </citation>
    <scope>NUCLEOTIDE SEQUENCE [LARGE SCALE GENOMIC DNA]</scope>
    <source>
        <strain evidence="1 2">LI1</strain>
    </source>
</reference>
<dbReference type="InterPro" id="IPR008183">
    <property type="entry name" value="Aldose_1/G6P_1-epimerase"/>
</dbReference>
<dbReference type="GO" id="GO:0004034">
    <property type="term" value="F:aldose 1-epimerase activity"/>
    <property type="evidence" value="ECO:0007669"/>
    <property type="project" value="UniProtKB-EC"/>
</dbReference>
<dbReference type="CDD" id="cd09022">
    <property type="entry name" value="Aldose_epim_Ec_YihR"/>
    <property type="match status" value="1"/>
</dbReference>
<dbReference type="EMBL" id="JACCFM010000001">
    <property type="protein sequence ID" value="NYJ21686.1"/>
    <property type="molecule type" value="Genomic_DNA"/>
</dbReference>
<dbReference type="Gene3D" id="2.70.98.10">
    <property type="match status" value="1"/>
</dbReference>
<dbReference type="GO" id="GO:0006006">
    <property type="term" value="P:glucose metabolic process"/>
    <property type="evidence" value="ECO:0007669"/>
    <property type="project" value="TreeGrafter"/>
</dbReference>
<dbReference type="InterPro" id="IPR014718">
    <property type="entry name" value="GH-type_carb-bd"/>
</dbReference>
<sequence length="324" mass="34682">MRAPTGTQHHLRRETTTGLATATITEIAAGLRSYAVNGIDLVETFAEHSTPPMAAGIVLAPWPNRIRDGAWTQNGVTRQLALTEPARRNASHGLLRFVPYSVVNQTADSITLAATIFPQTGYPFHLETTVSYALTETGIEVTHGVQNVGQDAAPYAVGAHPYLQIGGVPSSELTLTVNAATRILVDERQNPVGQEAVTGTDFDLRAGRRVGELDLDTGYADVSIVDGQSEHALTASDGRSVCLWGDANVRYVQVFTPTGFPAPGHALPGFEAGTIHQAVAIEPMTAPANAFNTGEGLHWVAPGERWAVRWGIRHRGFPVQAERP</sequence>
<comment type="caution">
    <text evidence="1">The sequence shown here is derived from an EMBL/GenBank/DDBJ whole genome shotgun (WGS) entry which is preliminary data.</text>
</comment>
<proteinExistence type="predicted"/>
<keyword evidence="1" id="KW-0413">Isomerase</keyword>
<gene>
    <name evidence="1" type="ORF">HNR05_003477</name>
</gene>
<dbReference type="Proteomes" id="UP000537260">
    <property type="component" value="Unassembled WGS sequence"/>
</dbReference>
<keyword evidence="2" id="KW-1185">Reference proteome</keyword>
<dbReference type="PANTHER" id="PTHR10091:SF0">
    <property type="entry name" value="GALACTOSE MUTAROTASE"/>
    <property type="match status" value="1"/>
</dbReference>
<evidence type="ECO:0000313" key="1">
    <source>
        <dbReference type="EMBL" id="NYJ21686.1"/>
    </source>
</evidence>
<dbReference type="GO" id="GO:0030246">
    <property type="term" value="F:carbohydrate binding"/>
    <property type="evidence" value="ECO:0007669"/>
    <property type="project" value="InterPro"/>
</dbReference>
<dbReference type="Pfam" id="PF01263">
    <property type="entry name" value="Aldose_epim"/>
    <property type="match status" value="1"/>
</dbReference>
<dbReference type="EC" id="5.1.3.3" evidence="1"/>
<protein>
    <submittedName>
        <fullName evidence="1">Aldose 1-epimerase</fullName>
        <ecNumber evidence="1">5.1.3.3</ecNumber>
    </submittedName>
</protein>
<dbReference type="InterPro" id="IPR011013">
    <property type="entry name" value="Gal_mutarotase_sf_dom"/>
</dbReference>
<dbReference type="SUPFAM" id="SSF74650">
    <property type="entry name" value="Galactose mutarotase-like"/>
    <property type="match status" value="1"/>
</dbReference>
<name>A0A7Z0EHC3_9MICO</name>
<dbReference type="AlphaFoldDB" id="A0A7Z0EHC3"/>
<accession>A0A7Z0EHC3</accession>
<dbReference type="InterPro" id="IPR037480">
    <property type="entry name" value="YihR-like"/>
</dbReference>
<dbReference type="GO" id="GO:0033499">
    <property type="term" value="P:galactose catabolic process via UDP-galactose, Leloir pathway"/>
    <property type="evidence" value="ECO:0007669"/>
    <property type="project" value="TreeGrafter"/>
</dbReference>
<dbReference type="PANTHER" id="PTHR10091">
    <property type="entry name" value="ALDOSE-1-EPIMERASE"/>
    <property type="match status" value="1"/>
</dbReference>